<gene>
    <name evidence="1" type="ORF">HUJ06_018691</name>
</gene>
<dbReference type="AlphaFoldDB" id="A0A822ZS53"/>
<evidence type="ECO:0000313" key="2">
    <source>
        <dbReference type="Proteomes" id="UP000607653"/>
    </source>
</evidence>
<dbReference type="EMBL" id="DUZY01000008">
    <property type="protein sequence ID" value="DAD48754.1"/>
    <property type="molecule type" value="Genomic_DNA"/>
</dbReference>
<protein>
    <submittedName>
        <fullName evidence="1">Uncharacterized protein</fullName>
    </submittedName>
</protein>
<dbReference type="Proteomes" id="UP000607653">
    <property type="component" value="Unassembled WGS sequence"/>
</dbReference>
<sequence>MKRVMVEMVVIEAKEMNYKNPSEELQRYSIVHCVLCNGPYFSSLLI</sequence>
<evidence type="ECO:0000313" key="1">
    <source>
        <dbReference type="EMBL" id="DAD48754.1"/>
    </source>
</evidence>
<reference evidence="1 2" key="1">
    <citation type="journal article" date="2020" name="Mol. Biol. Evol.">
        <title>Distinct Expression and Methylation Patterns for Genes with Different Fates following a Single Whole-Genome Duplication in Flowering Plants.</title>
        <authorList>
            <person name="Shi T."/>
            <person name="Rahmani R.S."/>
            <person name="Gugger P.F."/>
            <person name="Wang M."/>
            <person name="Li H."/>
            <person name="Zhang Y."/>
            <person name="Li Z."/>
            <person name="Wang Q."/>
            <person name="Van de Peer Y."/>
            <person name="Marchal K."/>
            <person name="Chen J."/>
        </authorList>
    </citation>
    <scope>NUCLEOTIDE SEQUENCE [LARGE SCALE GENOMIC DNA]</scope>
    <source>
        <tissue evidence="1">Leaf</tissue>
    </source>
</reference>
<name>A0A822ZS53_NELNU</name>
<proteinExistence type="predicted"/>
<accession>A0A822ZS53</accession>
<organism evidence="1 2">
    <name type="scientific">Nelumbo nucifera</name>
    <name type="common">Sacred lotus</name>
    <dbReference type="NCBI Taxonomy" id="4432"/>
    <lineage>
        <taxon>Eukaryota</taxon>
        <taxon>Viridiplantae</taxon>
        <taxon>Streptophyta</taxon>
        <taxon>Embryophyta</taxon>
        <taxon>Tracheophyta</taxon>
        <taxon>Spermatophyta</taxon>
        <taxon>Magnoliopsida</taxon>
        <taxon>Proteales</taxon>
        <taxon>Nelumbonaceae</taxon>
        <taxon>Nelumbo</taxon>
    </lineage>
</organism>
<keyword evidence="2" id="KW-1185">Reference proteome</keyword>
<comment type="caution">
    <text evidence="1">The sequence shown here is derived from an EMBL/GenBank/DDBJ whole genome shotgun (WGS) entry which is preliminary data.</text>
</comment>